<evidence type="ECO:0000256" key="1">
    <source>
        <dbReference type="SAM" id="SignalP"/>
    </source>
</evidence>
<evidence type="ECO:0000313" key="2">
    <source>
        <dbReference type="EMBL" id="KHN97511.1"/>
    </source>
</evidence>
<comment type="caution">
    <text evidence="2">The sequence shown here is derived from an EMBL/GenBank/DDBJ whole genome shotgun (WGS) entry which is preliminary data.</text>
</comment>
<feature type="signal peptide" evidence="1">
    <location>
        <begin position="1"/>
        <end position="21"/>
    </location>
</feature>
<proteinExistence type="predicted"/>
<dbReference type="OrthoDB" id="3241054at2759"/>
<dbReference type="RefSeq" id="XP_040678577.1">
    <property type="nucleotide sequence ID" value="XM_040823324.1"/>
</dbReference>
<keyword evidence="1" id="KW-0732">Signal</keyword>
<feature type="chain" id="PRO_5002096078" evidence="1">
    <location>
        <begin position="22"/>
        <end position="178"/>
    </location>
</feature>
<sequence length="178" mass="18318">MRAKALCNVIIYSAAVLYAAAHCVIVDTAGSASKARGYGMGADLGARRDGSGTAFQRDTTVFSQTSLSAAKGCGKTHMQADRKVRGAPGYDPVLAELNNDIAASIEKMATQGAIPAAYPGTLVNITFHQVNQDGAGPFRCALDEAATGVRFAPDALKITNQVPGVKGVNGAAMLDAML</sequence>
<dbReference type="HOGENOM" id="CLU_047729_5_2_1"/>
<dbReference type="Pfam" id="PF11327">
    <property type="entry name" value="Egh16-like"/>
    <property type="match status" value="1"/>
</dbReference>
<gene>
    <name evidence="2" type="ORF">MAM_04526</name>
</gene>
<dbReference type="PANTHER" id="PTHR34618">
    <property type="entry name" value="SURFACE PROTEIN MAS1, PUTATIVE-RELATED"/>
    <property type="match status" value="1"/>
</dbReference>
<dbReference type="EMBL" id="AZHE01000010">
    <property type="protein sequence ID" value="KHN97511.1"/>
    <property type="molecule type" value="Genomic_DNA"/>
</dbReference>
<dbReference type="Proteomes" id="UP000030816">
    <property type="component" value="Unassembled WGS sequence"/>
</dbReference>
<reference evidence="2 3" key="1">
    <citation type="journal article" date="2014" name="Proc. Natl. Acad. Sci. U.S.A.">
        <title>Trajectory and genomic determinants of fungal-pathogen speciation and host adaptation.</title>
        <authorList>
            <person name="Hu X."/>
            <person name="Xiao G."/>
            <person name="Zheng P."/>
            <person name="Shang Y."/>
            <person name="Su Y."/>
            <person name="Zhang X."/>
            <person name="Liu X."/>
            <person name="Zhan S."/>
            <person name="St Leger R.J."/>
            <person name="Wang C."/>
        </authorList>
    </citation>
    <scope>NUCLEOTIDE SEQUENCE [LARGE SCALE GENOMIC DNA]</scope>
    <source>
        <strain evidence="2 3">ARSEF 1941</strain>
    </source>
</reference>
<accession>A0A0B2WN70</accession>
<evidence type="ECO:0000313" key="3">
    <source>
        <dbReference type="Proteomes" id="UP000030816"/>
    </source>
</evidence>
<protein>
    <submittedName>
        <fullName evidence="2">Gas1-like protein</fullName>
    </submittedName>
</protein>
<dbReference type="PANTHER" id="PTHR34618:SF1">
    <property type="entry name" value="SECRETED PROTEIN"/>
    <property type="match status" value="1"/>
</dbReference>
<organism evidence="2 3">
    <name type="scientific">Metarhizium album (strain ARSEF 1941)</name>
    <dbReference type="NCBI Taxonomy" id="1081103"/>
    <lineage>
        <taxon>Eukaryota</taxon>
        <taxon>Fungi</taxon>
        <taxon>Dikarya</taxon>
        <taxon>Ascomycota</taxon>
        <taxon>Pezizomycotina</taxon>
        <taxon>Sordariomycetes</taxon>
        <taxon>Hypocreomycetidae</taxon>
        <taxon>Hypocreales</taxon>
        <taxon>Clavicipitaceae</taxon>
        <taxon>Metarhizium</taxon>
    </lineage>
</organism>
<keyword evidence="3" id="KW-1185">Reference proteome</keyword>
<dbReference type="GeneID" id="63738981"/>
<name>A0A0B2WN70_METAS</name>
<dbReference type="InterPro" id="IPR021476">
    <property type="entry name" value="Egh16-like"/>
</dbReference>
<dbReference type="AlphaFoldDB" id="A0A0B2WN70"/>